<keyword evidence="2" id="KW-1185">Reference proteome</keyword>
<gene>
    <name evidence="1" type="ORF">FOE67_25605</name>
</gene>
<dbReference type="AlphaFoldDB" id="A0A7W3T8B5"/>
<name>A0A7W3T8B5_9ACTN</name>
<dbReference type="RefSeq" id="WP_182667295.1">
    <property type="nucleotide sequence ID" value="NZ_VKHS01001163.1"/>
</dbReference>
<reference evidence="2" key="1">
    <citation type="submission" date="2019-10" db="EMBL/GenBank/DDBJ databases">
        <title>Streptomyces sp. nov., a novel actinobacterium isolated from alkaline environment.</title>
        <authorList>
            <person name="Golinska P."/>
        </authorList>
    </citation>
    <scope>NUCLEOTIDE SEQUENCE [LARGE SCALE GENOMIC DNA]</scope>
    <source>
        <strain evidence="2">DSM 42108</strain>
    </source>
</reference>
<evidence type="ECO:0000313" key="2">
    <source>
        <dbReference type="Proteomes" id="UP000530234"/>
    </source>
</evidence>
<comment type="caution">
    <text evidence="1">The sequence shown here is derived from an EMBL/GenBank/DDBJ whole genome shotgun (WGS) entry which is preliminary data.</text>
</comment>
<sequence length="60" mass="6505">MHRPLPTRARICPHCDGFPTVAITTGTRRPDGTRHTLTVTCRTCHGTGHLPTGLRESADA</sequence>
<protein>
    <submittedName>
        <fullName evidence="1">Uncharacterized protein</fullName>
    </submittedName>
</protein>
<organism evidence="1 2">
    <name type="scientific">Streptomyces calidiresistens</name>
    <dbReference type="NCBI Taxonomy" id="1485586"/>
    <lineage>
        <taxon>Bacteria</taxon>
        <taxon>Bacillati</taxon>
        <taxon>Actinomycetota</taxon>
        <taxon>Actinomycetes</taxon>
        <taxon>Kitasatosporales</taxon>
        <taxon>Streptomycetaceae</taxon>
        <taxon>Streptomyces</taxon>
    </lineage>
</organism>
<dbReference type="EMBL" id="VKHS01001163">
    <property type="protein sequence ID" value="MBB0232773.1"/>
    <property type="molecule type" value="Genomic_DNA"/>
</dbReference>
<evidence type="ECO:0000313" key="1">
    <source>
        <dbReference type="EMBL" id="MBB0232773.1"/>
    </source>
</evidence>
<accession>A0A7W3T8B5</accession>
<dbReference type="Proteomes" id="UP000530234">
    <property type="component" value="Unassembled WGS sequence"/>
</dbReference>
<proteinExistence type="predicted"/>